<keyword evidence="2" id="KW-1185">Reference proteome</keyword>
<dbReference type="RefSeq" id="WP_073026429.1">
    <property type="nucleotide sequence ID" value="NZ_FQZS01000015.1"/>
</dbReference>
<dbReference type="EMBL" id="FQZS01000015">
    <property type="protein sequence ID" value="SHJ09269.1"/>
    <property type="molecule type" value="Genomic_DNA"/>
</dbReference>
<protein>
    <submittedName>
        <fullName evidence="1">Uncharacterized protein</fullName>
    </submittedName>
</protein>
<proteinExistence type="predicted"/>
<evidence type="ECO:0000313" key="2">
    <source>
        <dbReference type="Proteomes" id="UP000184442"/>
    </source>
</evidence>
<dbReference type="AlphaFoldDB" id="A0A1M6GH48"/>
<evidence type="ECO:0000313" key="1">
    <source>
        <dbReference type="EMBL" id="SHJ09269.1"/>
    </source>
</evidence>
<reference evidence="1 2" key="1">
    <citation type="submission" date="2016-11" db="EMBL/GenBank/DDBJ databases">
        <authorList>
            <person name="Jaros S."/>
            <person name="Januszkiewicz K."/>
            <person name="Wedrychowicz H."/>
        </authorList>
    </citation>
    <scope>NUCLEOTIDE SEQUENCE [LARGE SCALE GENOMIC DNA]</scope>
    <source>
        <strain evidence="1 2">DSM 19022</strain>
    </source>
</reference>
<name>A0A1M6GH48_9FIRM</name>
<accession>A0A1M6GH48</accession>
<dbReference type="OrthoDB" id="2383at2"/>
<gene>
    <name evidence="1" type="ORF">SAMN02745176_02390</name>
</gene>
<dbReference type="Proteomes" id="UP000184442">
    <property type="component" value="Unassembled WGS sequence"/>
</dbReference>
<organism evidence="1 2">
    <name type="scientific">Lutispora thermophila DSM 19022</name>
    <dbReference type="NCBI Taxonomy" id="1122184"/>
    <lineage>
        <taxon>Bacteria</taxon>
        <taxon>Bacillati</taxon>
        <taxon>Bacillota</taxon>
        <taxon>Clostridia</taxon>
        <taxon>Lutisporales</taxon>
        <taxon>Lutisporaceae</taxon>
        <taxon>Lutispora</taxon>
    </lineage>
</organism>
<sequence>MISLVRKSSKHLVIETYDVNAIGDYFIDTLKAFKSSFYTVSSRTNEDYTIIYITDDISSAAILSKDTQVYMLPLDSDEILCRITNDKKHHLVKSLRVAPRQIIMRYFGNLDKIIYSLLKDYGGKIGNIKESALNFELTDSIVAFTDKPLSRNLSLDDLNERCLLIPMPFKELYRNLKLKLLGYLNEGLENKNWFEFDIRIYDIYNAYHLHYRRLRHVIDNLELGLILGENWSRDHAVILMTVGVYSIKFFTLFEPKYIKKILMGLEISSDNKRLCDYDLYYGKKKISWIELAQNKKESRVDVAARCRKELIDMLPPSSVEYINNIEKEITGSKQI</sequence>